<accession>C8WZK0</accession>
<dbReference type="STRING" id="485915.Dret_0173"/>
<dbReference type="Pfam" id="PF02597">
    <property type="entry name" value="ThiS"/>
    <property type="match status" value="1"/>
</dbReference>
<dbReference type="InterPro" id="IPR016155">
    <property type="entry name" value="Mopterin_synth/thiamin_S_b"/>
</dbReference>
<dbReference type="RefSeq" id="WP_015750634.1">
    <property type="nucleotide sequence ID" value="NC_013223.1"/>
</dbReference>
<name>C8WZK0_DESRD</name>
<gene>
    <name evidence="1" type="ordered locus">Dret_0173</name>
</gene>
<sequence>MSITVKCYATLSAYQPENPESFPLTAGETVASLIDRLGIDPDEVKITFVNSRSVAVETPLHDGDRVGIFPAVGGG</sequence>
<dbReference type="SUPFAM" id="SSF54285">
    <property type="entry name" value="MoaD/ThiS"/>
    <property type="match status" value="1"/>
</dbReference>
<dbReference type="OrthoDB" id="9801945at2"/>
<proteinExistence type="predicted"/>
<keyword evidence="2" id="KW-1185">Reference proteome</keyword>
<evidence type="ECO:0000313" key="2">
    <source>
        <dbReference type="Proteomes" id="UP000001052"/>
    </source>
</evidence>
<organism evidence="1 2">
    <name type="scientific">Desulfohalobium retbaense (strain ATCC 49708 / DSM 5692 / JCM 16813 / HR100)</name>
    <dbReference type="NCBI Taxonomy" id="485915"/>
    <lineage>
        <taxon>Bacteria</taxon>
        <taxon>Pseudomonadati</taxon>
        <taxon>Thermodesulfobacteriota</taxon>
        <taxon>Desulfovibrionia</taxon>
        <taxon>Desulfovibrionales</taxon>
        <taxon>Desulfohalobiaceae</taxon>
        <taxon>Desulfohalobium</taxon>
    </lineage>
</organism>
<protein>
    <submittedName>
        <fullName evidence="1">ThiamineS protein</fullName>
    </submittedName>
</protein>
<dbReference type="HOGENOM" id="CLU_114601_5_2_7"/>
<dbReference type="CDD" id="cd17040">
    <property type="entry name" value="Ubl_MoaD_like"/>
    <property type="match status" value="1"/>
</dbReference>
<dbReference type="KEGG" id="drt:Dret_0173"/>
<dbReference type="eggNOG" id="COG1977">
    <property type="taxonomic scope" value="Bacteria"/>
</dbReference>
<reference evidence="2" key="1">
    <citation type="submission" date="2009-09" db="EMBL/GenBank/DDBJ databases">
        <title>The complete chromosome of Desulfohalobium retbaense DSM 5692.</title>
        <authorList>
            <consortium name="US DOE Joint Genome Institute (JGI-PGF)"/>
            <person name="Lucas S."/>
            <person name="Copeland A."/>
            <person name="Lapidus A."/>
            <person name="Glavina del Rio T."/>
            <person name="Dalin E."/>
            <person name="Tice H."/>
            <person name="Bruce D."/>
            <person name="Goodwin L."/>
            <person name="Pitluck S."/>
            <person name="Kyrpides N."/>
            <person name="Mavromatis K."/>
            <person name="Ivanova N."/>
            <person name="Mikhailova N."/>
            <person name="Munk A.C."/>
            <person name="Brettin T."/>
            <person name="Detter J.C."/>
            <person name="Han C."/>
            <person name="Tapia R."/>
            <person name="Larimer F."/>
            <person name="Land M."/>
            <person name="Hauser L."/>
            <person name="Markowitz V."/>
            <person name="Cheng J.-F."/>
            <person name="Hugenholtz P."/>
            <person name="Woyke T."/>
            <person name="Wu D."/>
            <person name="Spring S."/>
            <person name="Klenk H.-P."/>
            <person name="Eisen J.A."/>
        </authorList>
    </citation>
    <scope>NUCLEOTIDE SEQUENCE [LARGE SCALE GENOMIC DNA]</scope>
    <source>
        <strain evidence="2">DSM 5692</strain>
    </source>
</reference>
<dbReference type="InterPro" id="IPR003749">
    <property type="entry name" value="ThiS/MoaD-like"/>
</dbReference>
<dbReference type="EMBL" id="CP001734">
    <property type="protein sequence ID" value="ACV67475.1"/>
    <property type="molecule type" value="Genomic_DNA"/>
</dbReference>
<dbReference type="InterPro" id="IPR012675">
    <property type="entry name" value="Beta-grasp_dom_sf"/>
</dbReference>
<dbReference type="Gene3D" id="3.10.20.30">
    <property type="match status" value="1"/>
</dbReference>
<reference evidence="1 2" key="2">
    <citation type="journal article" date="2010" name="Stand. Genomic Sci.">
        <title>Complete genome sequence of Desulfohalobium retbaense type strain (HR(100)).</title>
        <authorList>
            <person name="Spring S."/>
            <person name="Nolan M."/>
            <person name="Lapidus A."/>
            <person name="Glavina Del Rio T."/>
            <person name="Copeland A."/>
            <person name="Tice H."/>
            <person name="Cheng J.F."/>
            <person name="Lucas S."/>
            <person name="Land M."/>
            <person name="Chen F."/>
            <person name="Bruce D."/>
            <person name="Goodwin L."/>
            <person name="Pitluck S."/>
            <person name="Ivanova N."/>
            <person name="Mavromatis K."/>
            <person name="Mikhailova N."/>
            <person name="Pati A."/>
            <person name="Chen A."/>
            <person name="Palaniappan K."/>
            <person name="Hauser L."/>
            <person name="Chang Y.J."/>
            <person name="Jeffries C.D."/>
            <person name="Munk C."/>
            <person name="Kiss H."/>
            <person name="Chain P."/>
            <person name="Han C."/>
            <person name="Brettin T."/>
            <person name="Detter J.C."/>
            <person name="Schuler E."/>
            <person name="Goker M."/>
            <person name="Rohde M."/>
            <person name="Bristow J."/>
            <person name="Eisen J.A."/>
            <person name="Markowitz V."/>
            <person name="Hugenholtz P."/>
            <person name="Kyrpides N.C."/>
            <person name="Klenk H.P."/>
        </authorList>
    </citation>
    <scope>NUCLEOTIDE SEQUENCE [LARGE SCALE GENOMIC DNA]</scope>
    <source>
        <strain evidence="1 2">DSM 5692</strain>
    </source>
</reference>
<evidence type="ECO:0000313" key="1">
    <source>
        <dbReference type="EMBL" id="ACV67475.1"/>
    </source>
</evidence>
<dbReference type="Proteomes" id="UP000001052">
    <property type="component" value="Chromosome"/>
</dbReference>
<dbReference type="AlphaFoldDB" id="C8WZK0"/>